<feature type="site" description="Interaction with DNA substrate" evidence="6">
    <location>
        <position position="59"/>
    </location>
</feature>
<comment type="similarity">
    <text evidence="1">Belongs to the DNA repair enzymes AP/ExoA family.</text>
</comment>
<evidence type="ECO:0000256" key="2">
    <source>
        <dbReference type="ARBA" id="ARBA00022723"/>
    </source>
</evidence>
<dbReference type="InterPro" id="IPR036691">
    <property type="entry name" value="Endo/exonu/phosph_ase_sf"/>
</dbReference>
<proteinExistence type="inferred from homology"/>
<evidence type="ECO:0000256" key="1">
    <source>
        <dbReference type="ARBA" id="ARBA00007092"/>
    </source>
</evidence>
<gene>
    <name evidence="8" type="ORF">ENL21_04235</name>
</gene>
<dbReference type="Pfam" id="PF03372">
    <property type="entry name" value="Exo_endo_phos"/>
    <property type="match status" value="1"/>
</dbReference>
<dbReference type="Gene3D" id="3.60.10.10">
    <property type="entry name" value="Endonuclease/exonuclease/phosphatase"/>
    <property type="match status" value="1"/>
</dbReference>
<keyword evidence="3" id="KW-0378">Hydrolase</keyword>
<dbReference type="PANTHER" id="PTHR22748:SF6">
    <property type="entry name" value="DNA-(APURINIC OR APYRIMIDINIC SITE) ENDONUCLEASE"/>
    <property type="match status" value="1"/>
</dbReference>
<accession>A0A7V5H344</accession>
<evidence type="ECO:0000259" key="7">
    <source>
        <dbReference type="Pfam" id="PF03372"/>
    </source>
</evidence>
<name>A0A7V5H344_CALAY</name>
<dbReference type="PANTHER" id="PTHR22748">
    <property type="entry name" value="AP ENDONUCLEASE"/>
    <property type="match status" value="1"/>
</dbReference>
<evidence type="ECO:0000256" key="3">
    <source>
        <dbReference type="ARBA" id="ARBA00022801"/>
    </source>
</evidence>
<evidence type="ECO:0000313" key="8">
    <source>
        <dbReference type="EMBL" id="HHE54966.1"/>
    </source>
</evidence>
<feature type="non-terminal residue" evidence="8">
    <location>
        <position position="1"/>
    </location>
</feature>
<evidence type="ECO:0000256" key="6">
    <source>
        <dbReference type="PIRSR" id="PIRSR604808-3"/>
    </source>
</evidence>
<dbReference type="GO" id="GO:0008311">
    <property type="term" value="F:double-stranded DNA 3'-5' DNA exonuclease activity"/>
    <property type="evidence" value="ECO:0007669"/>
    <property type="project" value="TreeGrafter"/>
</dbReference>
<dbReference type="GO" id="GO:0008081">
    <property type="term" value="F:phosphoric diester hydrolase activity"/>
    <property type="evidence" value="ECO:0007669"/>
    <property type="project" value="TreeGrafter"/>
</dbReference>
<dbReference type="GO" id="GO:0046872">
    <property type="term" value="F:metal ion binding"/>
    <property type="evidence" value="ECO:0007669"/>
    <property type="project" value="UniProtKB-KW"/>
</dbReference>
<dbReference type="AlphaFoldDB" id="A0A7V5H344"/>
<feature type="domain" description="Endonuclease/exonuclease/phosphatase" evidence="7">
    <location>
        <begin position="11"/>
        <end position="59"/>
    </location>
</feature>
<protein>
    <submittedName>
        <fullName evidence="8">Exodeoxyribonuclease III</fullName>
    </submittedName>
</protein>
<dbReference type="InterPro" id="IPR005135">
    <property type="entry name" value="Endo/exonuclease/phosphatase"/>
</dbReference>
<evidence type="ECO:0000256" key="5">
    <source>
        <dbReference type="PIRSR" id="PIRSR604808-2"/>
    </source>
</evidence>
<dbReference type="InterPro" id="IPR004808">
    <property type="entry name" value="AP_endonuc_1"/>
</dbReference>
<feature type="site" description="Important for catalytic activity" evidence="6">
    <location>
        <position position="33"/>
    </location>
</feature>
<dbReference type="SUPFAM" id="SSF56219">
    <property type="entry name" value="DNase I-like"/>
    <property type="match status" value="1"/>
</dbReference>
<feature type="binding site" evidence="5">
    <location>
        <position position="58"/>
    </location>
    <ligand>
        <name>Mg(2+)</name>
        <dbReference type="ChEBI" id="CHEBI:18420"/>
        <label>1</label>
    </ligand>
</feature>
<evidence type="ECO:0000256" key="4">
    <source>
        <dbReference type="ARBA" id="ARBA00022842"/>
    </source>
</evidence>
<organism evidence="8">
    <name type="scientific">Caldithrix abyssi</name>
    <dbReference type="NCBI Taxonomy" id="187145"/>
    <lineage>
        <taxon>Bacteria</taxon>
        <taxon>Pseudomonadati</taxon>
        <taxon>Calditrichota</taxon>
        <taxon>Calditrichia</taxon>
        <taxon>Calditrichales</taxon>
        <taxon>Calditrichaceae</taxon>
        <taxon>Caldithrix</taxon>
    </lineage>
</organism>
<dbReference type="GO" id="GO:0003906">
    <property type="term" value="F:DNA-(apurinic or apyrimidinic site) endonuclease activity"/>
    <property type="evidence" value="ECO:0007669"/>
    <property type="project" value="TreeGrafter"/>
</dbReference>
<dbReference type="GO" id="GO:0006284">
    <property type="term" value="P:base-excision repair"/>
    <property type="evidence" value="ECO:0007669"/>
    <property type="project" value="TreeGrafter"/>
</dbReference>
<feature type="binding site" evidence="5">
    <location>
        <position position="59"/>
    </location>
    <ligand>
        <name>Mg(2+)</name>
        <dbReference type="ChEBI" id="CHEBI:18420"/>
        <label>1</label>
    </ligand>
</feature>
<dbReference type="EMBL" id="DRTD01000316">
    <property type="protein sequence ID" value="HHE54966.1"/>
    <property type="molecule type" value="Genomic_DNA"/>
</dbReference>
<keyword evidence="5" id="KW-0464">Manganese</keyword>
<comment type="cofactor">
    <cofactor evidence="5">
        <name>Mg(2+)</name>
        <dbReference type="ChEBI" id="CHEBI:18420"/>
    </cofactor>
    <cofactor evidence="5">
        <name>Mn(2+)</name>
        <dbReference type="ChEBI" id="CHEBI:29035"/>
    </cofactor>
    <text evidence="5">Probably binds two magnesium or manganese ions per subunit.</text>
</comment>
<keyword evidence="4 5" id="KW-0460">Magnesium</keyword>
<reference evidence="8" key="1">
    <citation type="journal article" date="2020" name="mSystems">
        <title>Genome- and Community-Level Interaction Insights into Carbon Utilization and Element Cycling Functions of Hydrothermarchaeota in Hydrothermal Sediment.</title>
        <authorList>
            <person name="Zhou Z."/>
            <person name="Liu Y."/>
            <person name="Xu W."/>
            <person name="Pan J."/>
            <person name="Luo Z.H."/>
            <person name="Li M."/>
        </authorList>
    </citation>
    <scope>NUCLEOTIDE SEQUENCE [LARGE SCALE GENOMIC DNA]</scope>
    <source>
        <strain evidence="8">HyVt-76</strain>
    </source>
</reference>
<dbReference type="Proteomes" id="UP000886111">
    <property type="component" value="Unassembled WGS sequence"/>
</dbReference>
<keyword evidence="2 5" id="KW-0479">Metal-binding</keyword>
<sequence>LTHFPVQDGLKDQYTWWSYRFNARQRNIGWRIDYFMVSQNVLPHLKDAFILPEIKGSDHCPIGIELEL</sequence>
<comment type="caution">
    <text evidence="8">The sequence shown here is derived from an EMBL/GenBank/DDBJ whole genome shotgun (WGS) entry which is preliminary data.</text>
</comment>